<reference evidence="1" key="1">
    <citation type="submission" date="2020-10" db="EMBL/GenBank/DDBJ databases">
        <title>Taxonomic study of unclassified bacteria belonging to the class Ktedonobacteria.</title>
        <authorList>
            <person name="Yabe S."/>
            <person name="Wang C.M."/>
            <person name="Zheng Y."/>
            <person name="Sakai Y."/>
            <person name="Cavaletti L."/>
            <person name="Monciardini P."/>
            <person name="Donadio S."/>
        </authorList>
    </citation>
    <scope>NUCLEOTIDE SEQUENCE</scope>
    <source>
        <strain evidence="1">ID150040</strain>
    </source>
</reference>
<name>A0A8J3J305_9CHLR</name>
<dbReference type="AlphaFoldDB" id="A0A8J3J305"/>
<sequence>MIREPSTRLQAVMTAQVVGDNEDIAHGIVRFDLFEQFNVVLGIARCGTSGELFAITDPHCSHLSRPCHPRDCTPAEP</sequence>
<proteinExistence type="predicted"/>
<accession>A0A8J3J305</accession>
<gene>
    <name evidence="1" type="ORF">KSF_098790</name>
</gene>
<dbReference type="Proteomes" id="UP000597444">
    <property type="component" value="Unassembled WGS sequence"/>
</dbReference>
<comment type="caution">
    <text evidence="1">The sequence shown here is derived from an EMBL/GenBank/DDBJ whole genome shotgun (WGS) entry which is preliminary data.</text>
</comment>
<keyword evidence="2" id="KW-1185">Reference proteome</keyword>
<evidence type="ECO:0000313" key="1">
    <source>
        <dbReference type="EMBL" id="GHO99831.1"/>
    </source>
</evidence>
<organism evidence="1 2">
    <name type="scientific">Reticulibacter mediterranei</name>
    <dbReference type="NCBI Taxonomy" id="2778369"/>
    <lineage>
        <taxon>Bacteria</taxon>
        <taxon>Bacillati</taxon>
        <taxon>Chloroflexota</taxon>
        <taxon>Ktedonobacteria</taxon>
        <taxon>Ktedonobacterales</taxon>
        <taxon>Reticulibacteraceae</taxon>
        <taxon>Reticulibacter</taxon>
    </lineage>
</organism>
<protein>
    <submittedName>
        <fullName evidence="1">Uncharacterized protein</fullName>
    </submittedName>
</protein>
<dbReference type="EMBL" id="BNJK01000002">
    <property type="protein sequence ID" value="GHO99831.1"/>
    <property type="molecule type" value="Genomic_DNA"/>
</dbReference>
<evidence type="ECO:0000313" key="2">
    <source>
        <dbReference type="Proteomes" id="UP000597444"/>
    </source>
</evidence>